<name>A0ACB8KDB9_CITSI</name>
<sequence length="978" mass="108516">MPQSEPSAGAGEKCDANKALLVPEVNTSAGAGKKTDSDKVLPLQLAETFACSGESGNQFKIDNNASDMEVLSTSSYPKTEKNRSVRSLVHDQDKVGRREEKFKKVADVNDAVELSISASEALVIHELANNEPDSEDLLTTIVLEAALQVKQARLENQEDTSHYPNKEIDETHLVSELDDLTMASACEDVGLPSAGSDENFVSGSESFLIKCTPLSENYYESNDNGFKHVECLAHKKKLPADPALNLNGSYMEGKIDPMLHQSTQETSHVLAAAQPEASTNSIYAWNSNNAGEAIFSLFTFLFLSVAFNCAQIFSLCFLTTVGKEEICCSVVDRFRSRWFGGWTGKEVDVPIQLEQSNNKGIPKFYVNETSSLSESADVAPDENSFVQKHETGSKIASQSSIPFEGVNNKADEEISFCQDVISSAQSFVDPLCSFVPCSVSAVDASSPQTINVAAAQKQLLEVENLQWTSDFNAEFINRDRQDVPTFTVEGFENPVKRQLTLLKTYSTLSPINDPNLEKRSCFRNHLVPSECHEEIISLEQNIGCIWSWDKRYCKGLLSFGSASKFAAGRENEETYKTTVTGNPYAVATNCTENNDKLVSHGAGLLEPLKESRLPPFPNRGTCRSHASKLIGDVNNSFGKTNPDEAGIQETVVMLHNLSEERNNYLETQVPIRKRIRLSEVEVDLRQNRDIEKLQSSHKFHSATRASEMSKNSNACRDSQLQYVKRCSTTRRKYVKRLIFQGIKFLLTGFSSQKEKEIEVLIQKYGGLVLLDIPPPNSQGKRCSRSHSQQLPVVICPKKLKTTKFLYGCAVNAFILKAKWLTDSVAAGSTVSPAKYMILSSQADLKRTGITEPICRDNHKYIFGRVGIMLHGKPSFCTKFAVIVKHGGGQVFKTLHWLVLSLETQKNIVGVIVAENERRVSRHLRHCAFEKKIAMVPASWIIKSLHIGMLLPQTQDKHIPSPTVNVPEFPISIDWSEEI</sequence>
<proteinExistence type="predicted"/>
<keyword evidence="2" id="KW-1185">Reference proteome</keyword>
<evidence type="ECO:0000313" key="2">
    <source>
        <dbReference type="Proteomes" id="UP000829398"/>
    </source>
</evidence>
<dbReference type="Proteomes" id="UP000829398">
    <property type="component" value="Chromosome 5"/>
</dbReference>
<dbReference type="EMBL" id="CM039174">
    <property type="protein sequence ID" value="KAH9752371.1"/>
    <property type="molecule type" value="Genomic_DNA"/>
</dbReference>
<protein>
    <submittedName>
        <fullName evidence="1">BRCA1 C Terminus domain containing protein expressed</fullName>
    </submittedName>
</protein>
<comment type="caution">
    <text evidence="1">The sequence shown here is derived from an EMBL/GenBank/DDBJ whole genome shotgun (WGS) entry which is preliminary data.</text>
</comment>
<accession>A0ACB8KDB9</accession>
<reference evidence="2" key="1">
    <citation type="journal article" date="2023" name="Hortic. Res.">
        <title>A chromosome-level phased genome enabling allele-level studies in sweet orange: a case study on citrus Huanglongbing tolerance.</title>
        <authorList>
            <person name="Wu B."/>
            <person name="Yu Q."/>
            <person name="Deng Z."/>
            <person name="Duan Y."/>
            <person name="Luo F."/>
            <person name="Gmitter F. Jr."/>
        </authorList>
    </citation>
    <scope>NUCLEOTIDE SEQUENCE [LARGE SCALE GENOMIC DNA]</scope>
    <source>
        <strain evidence="2">cv. Valencia</strain>
    </source>
</reference>
<evidence type="ECO:0000313" key="1">
    <source>
        <dbReference type="EMBL" id="KAH9752371.1"/>
    </source>
</evidence>
<organism evidence="1 2">
    <name type="scientific">Citrus sinensis</name>
    <name type="common">Sweet orange</name>
    <name type="synonym">Citrus aurantium var. sinensis</name>
    <dbReference type="NCBI Taxonomy" id="2711"/>
    <lineage>
        <taxon>Eukaryota</taxon>
        <taxon>Viridiplantae</taxon>
        <taxon>Streptophyta</taxon>
        <taxon>Embryophyta</taxon>
        <taxon>Tracheophyta</taxon>
        <taxon>Spermatophyta</taxon>
        <taxon>Magnoliopsida</taxon>
        <taxon>eudicotyledons</taxon>
        <taxon>Gunneridae</taxon>
        <taxon>Pentapetalae</taxon>
        <taxon>rosids</taxon>
        <taxon>malvids</taxon>
        <taxon>Sapindales</taxon>
        <taxon>Rutaceae</taxon>
        <taxon>Aurantioideae</taxon>
        <taxon>Citrus</taxon>
    </lineage>
</organism>
<gene>
    <name evidence="1" type="ORF">KPL71_014661</name>
</gene>